<keyword evidence="2" id="KW-0732">Signal</keyword>
<feature type="compositionally biased region" description="Polar residues" evidence="1">
    <location>
        <begin position="1034"/>
        <end position="1052"/>
    </location>
</feature>
<dbReference type="AlphaFoldDB" id="A0AAU8RW20"/>
<gene>
    <name evidence="3" type="ORF">M666_08730</name>
</gene>
<evidence type="ECO:0000313" key="4">
    <source>
        <dbReference type="Proteomes" id="UP000030786"/>
    </source>
</evidence>
<accession>A0AAU8RW20</accession>
<dbReference type="EMBL" id="CP009976">
    <property type="protein sequence ID" value="AIZ41654.1"/>
    <property type="molecule type" value="Genomic_DNA"/>
</dbReference>
<proteinExistence type="predicted"/>
<feature type="signal peptide" evidence="2">
    <location>
        <begin position="1"/>
        <end position="24"/>
    </location>
</feature>
<evidence type="ECO:0000256" key="1">
    <source>
        <dbReference type="SAM" id="MobiDB-lite"/>
    </source>
</evidence>
<protein>
    <submittedName>
        <fullName evidence="3">Uncharacterized protein</fullName>
    </submittedName>
</protein>
<reference evidence="3 4" key="1">
    <citation type="journal article" date="2014" name="Environ. Microbiol.">
        <title>Contrasting genomic patterns and infection strategies of two co-existing Bacteroidetes podovirus genera.</title>
        <authorList>
            <person name="Holmfeldt K."/>
            <person name="Howard-Varona C."/>
            <person name="Solonenko N."/>
            <person name="Sullivan M.B."/>
        </authorList>
    </citation>
    <scope>NUCLEOTIDE SEQUENCE [LARGE SCALE GENOMIC DNA]</scope>
    <source>
        <strain evidence="3 4">18</strain>
    </source>
</reference>
<dbReference type="RefSeq" id="WP_039325496.1">
    <property type="nucleotide sequence ID" value="NZ_CP009976.1"/>
</dbReference>
<feature type="chain" id="PRO_5043504720" evidence="2">
    <location>
        <begin position="25"/>
        <end position="1241"/>
    </location>
</feature>
<dbReference type="KEGG" id="cbat:M666_08730"/>
<sequence length="1241" mass="128135">MRNFYFKTVVIIAFLFLGSGQLQAQVKIGNNPQTINPSSLLELESIDKAFVVSRVTNAQMNAITPLEGAMVYNTEEQCIHYYDGLQWINICEAFGETLTFTSEALENPGNFESISITKTTDTNYNFEVGLLNASNIQDGTISTTKLVDGAVTLNKVADNAVNNSKIQNGTIQPGKMAAGLPNTILQTNASSFVEWAPLNVDNVTGKDLTAGDTSIVVTNGLGATLVESNVRVADAGITNIKLGPDAVTTDKILNETILSEDILDGTIVEVDVADDAITNAKLADNAVNTLELADDAVTTDKIGTAGVAFANRVLGTDLNGDPEWQDAAAIATSLGEDVISTNGSITGTALDAALVAMDLEIKADDLTIEVNPDNVTGIQVKDDGITSAKILNETIVSEDILDGSIADADLLDRTITPSKLADGTTAGEILRYDGTDWVLADQSTLAITEVDGIIGNEVVGPTLGNTTLTRNGIGDTTDPYTLAVSANGITTNELADNAVTEAKINPSTTDGQILTTVAGATVWATQASELPTLADTQIIISDGTDANARTISGDATLANDGTLTIADDAITTVKILDANVTDDKLDKGNISLTGFAVPTADLSIGNVKITDVLDPTLDQDAATKIYVDTQITGSNALADTNIFIGDATGTAQANTLGGDATLANDGTLTIANDAITTVKILDANVTDDKLDKANISLTGFAVPTADLSVGSLKIVDVADPTLDQDAATKIYVDTQITGSNALADANIFIGDAANTAQANTLGGDATLANDGTLTIADDAITTVKILDANVTDDKLDKANISLTGFAVPTADLSVGSLKIVDVADPTLDQDAATKIYVDTQITGSNALADANIFIGDAANTAQANTLGGDATLANNGTLTIADNAITTVKIANNAVTSAKIIDAAVSSNKILDGTIINADVNPLAAIDGSKINPIFTDDISTTGTLTTAGTATIGANTITNVDGTAGQILTTDGAGVATWEDTAVNNLSSSNLVQTASEDRTYDLNGSDLFFIGTGSVAIGPDAPGTNKLRVDGTTRTSGLNNSPGTTGQPSYRFTDDSDTGMYRDAADQLAFTTGGTEALRIIANQNVGIGTATPNESLHVANNMQLDGSFKDKDGDTGTNGQVLTSTATGTDWKAPAVVAMGMVNRNAVSIPSSPTKENGAVTSKLGTGLYRVTFIAGNIRADDLYTIQLTLLGTNTARLIRVFASSLATAPKTTHFDVEILDGAGAPVDASWYYTVTDF</sequence>
<dbReference type="Proteomes" id="UP000030786">
    <property type="component" value="Chromosome"/>
</dbReference>
<name>A0AAU8RW20_9FLAO</name>
<dbReference type="GeneID" id="78060821"/>
<feature type="region of interest" description="Disordered" evidence="1">
    <location>
        <begin position="1023"/>
        <end position="1053"/>
    </location>
</feature>
<evidence type="ECO:0000256" key="2">
    <source>
        <dbReference type="SAM" id="SignalP"/>
    </source>
</evidence>
<organism evidence="3 4">
    <name type="scientific">Cellulophaga baltica 18</name>
    <dbReference type="NCBI Taxonomy" id="1348584"/>
    <lineage>
        <taxon>Bacteria</taxon>
        <taxon>Pseudomonadati</taxon>
        <taxon>Bacteroidota</taxon>
        <taxon>Flavobacteriia</taxon>
        <taxon>Flavobacteriales</taxon>
        <taxon>Flavobacteriaceae</taxon>
        <taxon>Cellulophaga</taxon>
    </lineage>
</organism>
<evidence type="ECO:0000313" key="3">
    <source>
        <dbReference type="EMBL" id="AIZ41654.1"/>
    </source>
</evidence>